<dbReference type="EMBL" id="LT981265">
    <property type="protein sequence ID" value="SPC34246.1"/>
    <property type="molecule type" value="Genomic_DNA"/>
</dbReference>
<gene>
    <name evidence="2" type="ORF">NCAV_1069</name>
</gene>
<accession>A0A2K5ARH1</accession>
<keyword evidence="3" id="KW-1185">Reference proteome</keyword>
<proteinExistence type="predicted"/>
<sequence>MNSTNCSSISSNSSSNSNNNKRNNCSRVNDYISFLLLFHNVGKKSISLHEFYMLSGIDLATLFTIIAKLIKRNMITYEPSTNMLSLTEEGILCMISRLFRLERRESVSLIYYTFLSRLKKGQREIDMRLIPLKSNTLRFAIQELKRKGIIIIIKYKRYRLTEKLEPLLCFR</sequence>
<evidence type="ECO:0000313" key="2">
    <source>
        <dbReference type="EMBL" id="SPC34246.1"/>
    </source>
</evidence>
<dbReference type="Proteomes" id="UP000236248">
    <property type="component" value="Chromosome NCAV"/>
</dbReference>
<feature type="region of interest" description="Disordered" evidence="1">
    <location>
        <begin position="1"/>
        <end position="21"/>
    </location>
</feature>
<protein>
    <submittedName>
        <fullName evidence="2">Uncharacterized protein</fullName>
    </submittedName>
</protein>
<evidence type="ECO:0000256" key="1">
    <source>
        <dbReference type="SAM" id="MobiDB-lite"/>
    </source>
</evidence>
<reference evidence="3" key="1">
    <citation type="submission" date="2018-01" db="EMBL/GenBank/DDBJ databases">
        <authorList>
            <person name="Kerou L M."/>
        </authorList>
    </citation>
    <scope>NUCLEOTIDE SEQUENCE [LARGE SCALE GENOMIC DNA]</scope>
    <source>
        <strain evidence="3">SCU2</strain>
    </source>
</reference>
<organism evidence="2 3">
    <name type="scientific">Candidatus Nitrosocaldus cavascurensis</name>
    <dbReference type="NCBI Taxonomy" id="2058097"/>
    <lineage>
        <taxon>Archaea</taxon>
        <taxon>Nitrososphaerota</taxon>
        <taxon>Nitrososphaeria</taxon>
        <taxon>Candidatus Nitrosocaldales</taxon>
        <taxon>Candidatus Nitrosocaldaceae</taxon>
        <taxon>Candidatus Nitrosocaldus</taxon>
    </lineage>
</organism>
<dbReference type="KEGG" id="ncv:NCAV_1069"/>
<dbReference type="AlphaFoldDB" id="A0A2K5ARH1"/>
<evidence type="ECO:0000313" key="3">
    <source>
        <dbReference type="Proteomes" id="UP000236248"/>
    </source>
</evidence>
<name>A0A2K5ARH1_9ARCH</name>